<dbReference type="AlphaFoldDB" id="A0A2W7RPR3"/>
<dbReference type="OrthoDB" id="1264679at2"/>
<comment type="caution">
    <text evidence="1">The sequence shown here is derived from an EMBL/GenBank/DDBJ whole genome shotgun (WGS) entry which is preliminary data.</text>
</comment>
<protein>
    <recommendedName>
        <fullName evidence="3">Lipoprotein</fullName>
    </recommendedName>
</protein>
<dbReference type="EMBL" id="QKZV01000008">
    <property type="protein sequence ID" value="PZX60926.1"/>
    <property type="molecule type" value="Genomic_DNA"/>
</dbReference>
<keyword evidence="2" id="KW-1185">Reference proteome</keyword>
<dbReference type="RefSeq" id="WP_111296789.1">
    <property type="nucleotide sequence ID" value="NZ_QKZV01000008.1"/>
</dbReference>
<proteinExistence type="predicted"/>
<name>A0A2W7RPR3_9BACT</name>
<reference evidence="1 2" key="1">
    <citation type="submission" date="2018-06" db="EMBL/GenBank/DDBJ databases">
        <title>Genomic Encyclopedia of Archaeal and Bacterial Type Strains, Phase II (KMG-II): from individual species to whole genera.</title>
        <authorList>
            <person name="Goeker M."/>
        </authorList>
    </citation>
    <scope>NUCLEOTIDE SEQUENCE [LARGE SCALE GENOMIC DNA]</scope>
    <source>
        <strain evidence="1 2">DSM 23241</strain>
    </source>
</reference>
<gene>
    <name evidence="1" type="ORF">LX80_02410</name>
</gene>
<dbReference type="Proteomes" id="UP000249720">
    <property type="component" value="Unassembled WGS sequence"/>
</dbReference>
<evidence type="ECO:0008006" key="3">
    <source>
        <dbReference type="Google" id="ProtNLM"/>
    </source>
</evidence>
<evidence type="ECO:0000313" key="1">
    <source>
        <dbReference type="EMBL" id="PZX60926.1"/>
    </source>
</evidence>
<evidence type="ECO:0000313" key="2">
    <source>
        <dbReference type="Proteomes" id="UP000249720"/>
    </source>
</evidence>
<dbReference type="PROSITE" id="PS51257">
    <property type="entry name" value="PROKAR_LIPOPROTEIN"/>
    <property type="match status" value="1"/>
</dbReference>
<accession>A0A2W7RPR3</accession>
<sequence length="203" mass="24183">MKIFKYFFYLVITVSSCINKNSKIIDKDIRFLNENFLTIIDTFAYKYNTLRPFPYQPERDNKDSVFNITIYDKLISPLNWEKESMVVINKSFDSVRSLEYKKMLLSYKTNFDTASFDIDIKKITNHGKYNLIPNKELDVQKKEDKKIIGHLAFSRVIFNVTNDKAIMIAIIKDNIKSGIIKIYFFEKQKPNWKIYHSDILEVW</sequence>
<organism evidence="1 2">
    <name type="scientific">Hydrotalea sandarakina</name>
    <dbReference type="NCBI Taxonomy" id="1004304"/>
    <lineage>
        <taxon>Bacteria</taxon>
        <taxon>Pseudomonadati</taxon>
        <taxon>Bacteroidota</taxon>
        <taxon>Chitinophagia</taxon>
        <taxon>Chitinophagales</taxon>
        <taxon>Chitinophagaceae</taxon>
        <taxon>Hydrotalea</taxon>
    </lineage>
</organism>